<keyword evidence="7" id="KW-0119">Carbohydrate metabolism</keyword>
<dbReference type="CDD" id="cd11618">
    <property type="entry name" value="ChtBD1_1"/>
    <property type="match status" value="1"/>
</dbReference>
<evidence type="ECO:0000256" key="2">
    <source>
        <dbReference type="ARBA" id="ARBA00022669"/>
    </source>
</evidence>
<comment type="caution">
    <text evidence="9">Lacks conserved residue(s) required for the propagation of feature annotation.</text>
</comment>
<dbReference type="Gene3D" id="1.25.10.10">
    <property type="entry name" value="Leucine-rich Repeat Variant"/>
    <property type="match status" value="1"/>
</dbReference>
<evidence type="ECO:0000256" key="10">
    <source>
        <dbReference type="SAM" id="MobiDB-lite"/>
    </source>
</evidence>
<evidence type="ECO:0000256" key="4">
    <source>
        <dbReference type="ARBA" id="ARBA00022729"/>
    </source>
</evidence>
<dbReference type="Gene3D" id="3.30.60.10">
    <property type="entry name" value="Endochitinase-like"/>
    <property type="match status" value="1"/>
</dbReference>
<evidence type="ECO:0000256" key="7">
    <source>
        <dbReference type="ARBA" id="ARBA00023277"/>
    </source>
</evidence>
<reference evidence="13" key="1">
    <citation type="submission" date="2019-04" db="EMBL/GenBank/DDBJ databases">
        <title>Friends and foes A comparative genomics studyof 23 Aspergillus species from section Flavi.</title>
        <authorList>
            <consortium name="DOE Joint Genome Institute"/>
            <person name="Kjaerbolling I."/>
            <person name="Vesth T."/>
            <person name="Frisvad J.C."/>
            <person name="Nybo J.L."/>
            <person name="Theobald S."/>
            <person name="Kildgaard S."/>
            <person name="Isbrandt T."/>
            <person name="Kuo A."/>
            <person name="Sato A."/>
            <person name="Lyhne E.K."/>
            <person name="Kogle M.E."/>
            <person name="Wiebenga A."/>
            <person name="Kun R.S."/>
            <person name="Lubbers R.J."/>
            <person name="Makela M.R."/>
            <person name="Barry K."/>
            <person name="Chovatia M."/>
            <person name="Clum A."/>
            <person name="Daum C."/>
            <person name="Haridas S."/>
            <person name="He G."/>
            <person name="LaButti K."/>
            <person name="Lipzen A."/>
            <person name="Mondo S."/>
            <person name="Riley R."/>
            <person name="Salamov A."/>
            <person name="Simmons B.A."/>
            <person name="Magnuson J.K."/>
            <person name="Henrissat B."/>
            <person name="Mortensen U.H."/>
            <person name="Larsen T.O."/>
            <person name="Devries R.P."/>
            <person name="Grigoriev I.V."/>
            <person name="Machida M."/>
            <person name="Baker S.E."/>
            <person name="Andersen M.R."/>
        </authorList>
    </citation>
    <scope>NUCLEOTIDE SEQUENCE [LARGE SCALE GENOMIC DNA]</scope>
    <source>
        <strain evidence="13">IBT 14317</strain>
    </source>
</reference>
<dbReference type="InterPro" id="IPR011989">
    <property type="entry name" value="ARM-like"/>
</dbReference>
<dbReference type="InterPro" id="IPR002509">
    <property type="entry name" value="NODB_dom"/>
</dbReference>
<dbReference type="GO" id="GO:0016810">
    <property type="term" value="F:hydrolase activity, acting on carbon-nitrogen (but not peptide) bonds"/>
    <property type="evidence" value="ECO:0007669"/>
    <property type="project" value="InterPro"/>
</dbReference>
<dbReference type="Gene3D" id="3.20.20.370">
    <property type="entry name" value="Glycoside hydrolase/deacetylase"/>
    <property type="match status" value="1"/>
</dbReference>
<dbReference type="PROSITE" id="PS50941">
    <property type="entry name" value="CHIT_BIND_I_2"/>
    <property type="match status" value="2"/>
</dbReference>
<dbReference type="CDD" id="cd10951">
    <property type="entry name" value="CE4_ClCDA_like"/>
    <property type="match status" value="1"/>
</dbReference>
<evidence type="ECO:0000313" key="13">
    <source>
        <dbReference type="EMBL" id="KAE8392988.1"/>
    </source>
</evidence>
<feature type="disulfide bond" evidence="9">
    <location>
        <begin position="737"/>
        <end position="752"/>
    </location>
</feature>
<dbReference type="Proteomes" id="UP000326877">
    <property type="component" value="Unassembled WGS sequence"/>
</dbReference>
<keyword evidence="5 13" id="KW-0378">Hydrolase</keyword>
<keyword evidence="6" id="KW-0843">Virulence</keyword>
<gene>
    <name evidence="13" type="ORF">BDV23DRAFT_170623</name>
</gene>
<keyword evidence="4" id="KW-0732">Signal</keyword>
<feature type="disulfide bond" evidence="9">
    <location>
        <begin position="751"/>
        <end position="765"/>
    </location>
</feature>
<dbReference type="SUPFAM" id="SSF57016">
    <property type="entry name" value="Plant lectins/antimicrobial peptides"/>
    <property type="match status" value="2"/>
</dbReference>
<feature type="domain" description="NodB homology" evidence="12">
    <location>
        <begin position="496"/>
        <end position="693"/>
    </location>
</feature>
<evidence type="ECO:0000256" key="1">
    <source>
        <dbReference type="ARBA" id="ARBA00001941"/>
    </source>
</evidence>
<keyword evidence="3" id="KW-0479">Metal-binding</keyword>
<accession>A0A5N7CGU1</accession>
<dbReference type="SUPFAM" id="SSF88713">
    <property type="entry name" value="Glycoside hydrolase/deacetylase"/>
    <property type="match status" value="1"/>
</dbReference>
<feature type="domain" description="Chitin-binding type-1" evidence="11">
    <location>
        <begin position="734"/>
        <end position="785"/>
    </location>
</feature>
<dbReference type="InterPro" id="IPR001002">
    <property type="entry name" value="Chitin-bd_1"/>
</dbReference>
<proteinExistence type="predicted"/>
<dbReference type="PANTHER" id="PTHR46471:SF4">
    <property type="entry name" value="CHITIN DEACETYLASE"/>
    <property type="match status" value="1"/>
</dbReference>
<evidence type="ECO:0000256" key="9">
    <source>
        <dbReference type="PROSITE-ProRule" id="PRU00261"/>
    </source>
</evidence>
<feature type="disulfide bond" evidence="9">
    <location>
        <begin position="429"/>
        <end position="441"/>
    </location>
</feature>
<dbReference type="GO" id="GO:0046872">
    <property type="term" value="F:metal ion binding"/>
    <property type="evidence" value="ECO:0007669"/>
    <property type="project" value="UniProtKB-KW"/>
</dbReference>
<dbReference type="PROSITE" id="PS51677">
    <property type="entry name" value="NODB"/>
    <property type="match status" value="1"/>
</dbReference>
<protein>
    <submittedName>
        <fullName evidence="13">Glycoside hydrolase/deacetylase</fullName>
    </submittedName>
</protein>
<evidence type="ECO:0000256" key="8">
    <source>
        <dbReference type="ARBA" id="ARBA00023285"/>
    </source>
</evidence>
<dbReference type="InterPro" id="IPR011330">
    <property type="entry name" value="Glyco_hydro/deAcase_b/a-brl"/>
</dbReference>
<evidence type="ECO:0000256" key="5">
    <source>
        <dbReference type="ARBA" id="ARBA00022801"/>
    </source>
</evidence>
<keyword evidence="8" id="KW-0170">Cobalt</keyword>
<feature type="region of interest" description="Disordered" evidence="10">
    <location>
        <begin position="388"/>
        <end position="412"/>
    </location>
</feature>
<name>A0A5N7CGU1_PETAA</name>
<dbReference type="OrthoDB" id="407355at2759"/>
<dbReference type="GO" id="GO:0005975">
    <property type="term" value="P:carbohydrate metabolic process"/>
    <property type="evidence" value="ECO:0007669"/>
    <property type="project" value="InterPro"/>
</dbReference>
<feature type="domain" description="Chitin-binding type-1" evidence="11">
    <location>
        <begin position="419"/>
        <end position="462"/>
    </location>
</feature>
<evidence type="ECO:0000259" key="12">
    <source>
        <dbReference type="PROSITE" id="PS51677"/>
    </source>
</evidence>
<organism evidence="13">
    <name type="scientific">Petromyces alliaceus</name>
    <name type="common">Aspergillus alliaceus</name>
    <dbReference type="NCBI Taxonomy" id="209559"/>
    <lineage>
        <taxon>Eukaryota</taxon>
        <taxon>Fungi</taxon>
        <taxon>Dikarya</taxon>
        <taxon>Ascomycota</taxon>
        <taxon>Pezizomycotina</taxon>
        <taxon>Eurotiomycetes</taxon>
        <taxon>Eurotiomycetidae</taxon>
        <taxon>Eurotiales</taxon>
        <taxon>Aspergillaceae</taxon>
        <taxon>Aspergillus</taxon>
        <taxon>Aspergillus subgen. Circumdati</taxon>
    </lineage>
</organism>
<feature type="disulfide bond" evidence="9">
    <location>
        <begin position="434"/>
        <end position="448"/>
    </location>
</feature>
<dbReference type="SUPFAM" id="SSF48371">
    <property type="entry name" value="ARM repeat"/>
    <property type="match status" value="1"/>
</dbReference>
<keyword evidence="2 9" id="KW-0147">Chitin-binding</keyword>
<dbReference type="AlphaFoldDB" id="A0A5N7CGU1"/>
<keyword evidence="9" id="KW-1015">Disulfide bond</keyword>
<dbReference type="PANTHER" id="PTHR46471">
    <property type="entry name" value="CHITIN DEACETYLASE"/>
    <property type="match status" value="1"/>
</dbReference>
<dbReference type="InterPro" id="IPR036861">
    <property type="entry name" value="Endochitinase-like_sf"/>
</dbReference>
<evidence type="ECO:0000259" key="11">
    <source>
        <dbReference type="PROSITE" id="PS50941"/>
    </source>
</evidence>
<dbReference type="Pfam" id="PF01522">
    <property type="entry name" value="Polysacc_deac_1"/>
    <property type="match status" value="1"/>
</dbReference>
<comment type="cofactor">
    <cofactor evidence="1">
        <name>Co(2+)</name>
        <dbReference type="ChEBI" id="CHEBI:48828"/>
    </cofactor>
</comment>
<sequence length="790" mass="85818">MADRQAVQQNLNGLLSKLDDPDPDMRYMSLNDLLGILNSPNSSYLAHDQYSASRLADGLLNALDDQHGDVQNQALKCLGPLVNRLPSDSLSTILEKLSNLTASQTMDTSVPNTALRVIVTALPRPQTGQPPSPDVSVAYSAVSEVLIPRLTGPTASPSGRRGSVVRGMLEKDSSKGFSSDAIDVLIQVVTCFGPLLKEAELTALQKSVMSIIDNDTAGTVVTKRALAAISALVPHFSEFQFGSFVDELVKRFNSPQISLVHRRHLIATVGSVARSSPAKFGPHLPTLAPFVFATVDESWLPVEYLAAASLPHIQLVTSSLLPFHEETVALSFGRSARHGRTARMPSPSICFPCLFFSYATLSYRKQRLHHIQPNFVLSVIAFSMAQNNLQPSPRDDDPHSITGPEGTGKPQVLVGRNAQARCGPGFGRCAGDNCCSTAGYCGKTKSHCSSPDCQINFGHCDAHVTPGGPPTDTIPRPKLGNVPYGPHAVRSCLAPGTVALTFDDGPNKYTKDLLDLLDNYNAKVTFFITGNNNAKGPIDTPGMPWASLIERMHQSGHQIASHTWSHQDLSKISPEQRQIQMLWNEVALRNILGGFPTYMRPPYSSCTMDSGCLNDMGTLGYHVILYDIDTEDYSHDSPSAIQGSKDIFDKSLARGKPSDKSWLIIAHDVHEQTVRNLTEHMLKKLSSDGYKIVTVGECLGDPEENWYRTDDRFDNIVLRKASTPTSVKQTISHDGRCGASVTCKGSTFGPCCGKNNKCGNSPKYCGLGCQPNAGRFSLFFHKCSSCPEYD</sequence>
<dbReference type="SMART" id="SM00270">
    <property type="entry name" value="ChtBD1"/>
    <property type="match status" value="2"/>
</dbReference>
<dbReference type="GO" id="GO:0008061">
    <property type="term" value="F:chitin binding"/>
    <property type="evidence" value="ECO:0007669"/>
    <property type="project" value="UniProtKB-UniRule"/>
</dbReference>
<dbReference type="InterPro" id="IPR016024">
    <property type="entry name" value="ARM-type_fold"/>
</dbReference>
<evidence type="ECO:0000256" key="6">
    <source>
        <dbReference type="ARBA" id="ARBA00023026"/>
    </source>
</evidence>
<dbReference type="CDD" id="cd00035">
    <property type="entry name" value="ChtBD1"/>
    <property type="match status" value="1"/>
</dbReference>
<evidence type="ECO:0000256" key="3">
    <source>
        <dbReference type="ARBA" id="ARBA00022723"/>
    </source>
</evidence>
<dbReference type="EMBL" id="ML735233">
    <property type="protein sequence ID" value="KAE8392988.1"/>
    <property type="molecule type" value="Genomic_DNA"/>
</dbReference>